<feature type="chain" id="PRO_5032748293" evidence="1">
    <location>
        <begin position="19"/>
        <end position="90"/>
    </location>
</feature>
<evidence type="ECO:0000256" key="1">
    <source>
        <dbReference type="SAM" id="SignalP"/>
    </source>
</evidence>
<dbReference type="EMBL" id="JACCKB010000021">
    <property type="protein sequence ID" value="NYZ67084.1"/>
    <property type="molecule type" value="Genomic_DNA"/>
</dbReference>
<accession>A0A853IAM2</accession>
<reference evidence="2 3" key="1">
    <citation type="submission" date="2020-07" db="EMBL/GenBank/DDBJ databases">
        <title>Endozoicomonas sp. nov., isolated from sediment.</title>
        <authorList>
            <person name="Gu T."/>
        </authorList>
    </citation>
    <scope>NUCLEOTIDE SEQUENCE [LARGE SCALE GENOMIC DNA]</scope>
    <source>
        <strain evidence="2 3">SM1973</strain>
    </source>
</reference>
<organism evidence="2 3">
    <name type="scientific">Spartinivicinus marinus</name>
    <dbReference type="NCBI Taxonomy" id="2994442"/>
    <lineage>
        <taxon>Bacteria</taxon>
        <taxon>Pseudomonadati</taxon>
        <taxon>Pseudomonadota</taxon>
        <taxon>Gammaproteobacteria</taxon>
        <taxon>Oceanospirillales</taxon>
        <taxon>Zooshikellaceae</taxon>
        <taxon>Spartinivicinus</taxon>
    </lineage>
</organism>
<comment type="caution">
    <text evidence="2">The sequence shown here is derived from an EMBL/GenBank/DDBJ whole genome shotgun (WGS) entry which is preliminary data.</text>
</comment>
<evidence type="ECO:0000313" key="2">
    <source>
        <dbReference type="EMBL" id="NYZ67084.1"/>
    </source>
</evidence>
<protein>
    <submittedName>
        <fullName evidence="2">Uncharacterized protein</fullName>
    </submittedName>
</protein>
<name>A0A853IAM2_9GAMM</name>
<proteinExistence type="predicted"/>
<feature type="signal peptide" evidence="1">
    <location>
        <begin position="1"/>
        <end position="18"/>
    </location>
</feature>
<dbReference type="Proteomes" id="UP000569732">
    <property type="component" value="Unassembled WGS sequence"/>
</dbReference>
<sequence>MKWSLATLLLLCFAIANASPTATPHLPKWAVKLNCKGWSDCYAVNNGSYGNRNNAKTFTTQHEALQFVKTFTKSLLRLDPQVVEIHLARN</sequence>
<keyword evidence="1" id="KW-0732">Signal</keyword>
<evidence type="ECO:0000313" key="3">
    <source>
        <dbReference type="Proteomes" id="UP000569732"/>
    </source>
</evidence>
<gene>
    <name evidence="2" type="ORF">H0A36_13775</name>
</gene>
<dbReference type="AlphaFoldDB" id="A0A853IAM2"/>
<dbReference type="RefSeq" id="WP_180569110.1">
    <property type="nucleotide sequence ID" value="NZ_JACCKB010000021.1"/>
</dbReference>
<keyword evidence="3" id="KW-1185">Reference proteome</keyword>